<comment type="caution">
    <text evidence="5">The sequence shown here is derived from an EMBL/GenBank/DDBJ whole genome shotgun (WGS) entry which is preliminary data.</text>
</comment>
<feature type="region of interest" description="Disordered" evidence="3">
    <location>
        <begin position="827"/>
        <end position="892"/>
    </location>
</feature>
<keyword evidence="6" id="KW-1185">Reference proteome</keyword>
<evidence type="ECO:0000256" key="1">
    <source>
        <dbReference type="ARBA" id="ARBA00022722"/>
    </source>
</evidence>
<dbReference type="InterPro" id="IPR036397">
    <property type="entry name" value="RNaseH_sf"/>
</dbReference>
<name>A0ABR2KLT4_9EUKA</name>
<reference evidence="5 6" key="1">
    <citation type="submission" date="2024-04" db="EMBL/GenBank/DDBJ databases">
        <title>Tritrichomonas musculus Genome.</title>
        <authorList>
            <person name="Alves-Ferreira E."/>
            <person name="Grigg M."/>
            <person name="Lorenzi H."/>
            <person name="Galac M."/>
        </authorList>
    </citation>
    <scope>NUCLEOTIDE SEQUENCE [LARGE SCALE GENOMIC DNA]</scope>
    <source>
        <strain evidence="5 6">EAF2021</strain>
    </source>
</reference>
<organism evidence="5 6">
    <name type="scientific">Tritrichomonas musculus</name>
    <dbReference type="NCBI Taxonomy" id="1915356"/>
    <lineage>
        <taxon>Eukaryota</taxon>
        <taxon>Metamonada</taxon>
        <taxon>Parabasalia</taxon>
        <taxon>Tritrichomonadida</taxon>
        <taxon>Tritrichomonadidae</taxon>
        <taxon>Tritrichomonas</taxon>
    </lineage>
</organism>
<dbReference type="PANTHER" id="PTHR13620">
    <property type="entry name" value="3-5 EXONUCLEASE"/>
    <property type="match status" value="1"/>
</dbReference>
<evidence type="ECO:0000256" key="3">
    <source>
        <dbReference type="SAM" id="MobiDB-lite"/>
    </source>
</evidence>
<accession>A0ABR2KLT4</accession>
<dbReference type="EMBL" id="JAPFFF010000004">
    <property type="protein sequence ID" value="KAK8891696.1"/>
    <property type="molecule type" value="Genomic_DNA"/>
</dbReference>
<dbReference type="Proteomes" id="UP001470230">
    <property type="component" value="Unassembled WGS sequence"/>
</dbReference>
<sequence>MEKGIIHFTPDQTIDSFENIEWNIGDSYEIEFFEGKQTKVYLFDANSDIEEYVNIMQSDPIIFTDFEYVPPNFKAPPICLFSFCCSSGVYIFKQTESEPNKQLKDFLMNQRGITFVGKKIRDIFNRLKQLFGKNFYFNYNDIILNRLPNNKLSFYDIILKYYGEPKINFSKSSFFNWSKQILSMKQVMSSAFDVFALSLCYPNLPPEPKKSNNSFKEIEISHKGNLQFISIPENIKNKPFKIGESYKIKFYSDSFTPVYLLDANSNLGKYIKMMTSDPIIYVDFEHVPKAACTKGNKPTISLFTFCCSSGVFIFRQIKEEPNDQLEEFLSKENGNKFVGYKISSYIGMLNELFGDNFLIDIENVSETRFKNIDISLSQIIKKYASAKPAFSFQDDKIRRTNWNRNNLSMEQVIYTSYVAYNLSRCYKNMPQIKRKNVSKSFGQIQFTSETPLSSFKKKNWLINQTAEIEFFPDTFTPVYLLNANTDLKKYIPIISKDPVIFIDFEYVPFKQQASPICLFQFCCSSGAFLFRQLKWTKNKTMRDFLSKENGLKFVGKGISGDLNRLRILFGKDFDMNIEDVEQTRLYPYEESVNFDQMVEKFAGEPTAQFKDKKISCSNWNAENLEMIQVIYSAFDVVALYNCYPNFRPSRCISYQPPNEDDCEPQGDLKERLIQYSISEEICDKNDFDDDEKIDAFWDSNSELVTEMLNLNLKLLQDVILNGMCITVGHKFKCKKCQKSRKYLFFKQLMDHCKKCHSNQNEDDEEEEKEELDLKTLFLHYLNNSGRIVIEARSCFLCMKKFKKAEKLCDHCWNKHYQLLGELTLQQKTTKEEEGENDSDDDYDENNINDDDDDENNSDNENNDNNNNNDDDDDENNSDNENNDNIDDDDDDF</sequence>
<evidence type="ECO:0000313" key="5">
    <source>
        <dbReference type="EMBL" id="KAK8891696.1"/>
    </source>
</evidence>
<keyword evidence="2" id="KW-0378">Hydrolase</keyword>
<protein>
    <recommendedName>
        <fullName evidence="4">C2H2-type domain-containing protein</fullName>
    </recommendedName>
</protein>
<dbReference type="InterPro" id="IPR002562">
    <property type="entry name" value="3'-5'_exonuclease_dom"/>
</dbReference>
<evidence type="ECO:0000313" key="6">
    <source>
        <dbReference type="Proteomes" id="UP001470230"/>
    </source>
</evidence>
<dbReference type="SUPFAM" id="SSF53098">
    <property type="entry name" value="Ribonuclease H-like"/>
    <property type="match status" value="3"/>
</dbReference>
<feature type="compositionally biased region" description="Acidic residues" evidence="3">
    <location>
        <begin position="832"/>
        <end position="861"/>
    </location>
</feature>
<dbReference type="Pfam" id="PF01612">
    <property type="entry name" value="DNA_pol_A_exo1"/>
    <property type="match status" value="1"/>
</dbReference>
<dbReference type="PROSITE" id="PS00028">
    <property type="entry name" value="ZINC_FINGER_C2H2_1"/>
    <property type="match status" value="1"/>
</dbReference>
<feature type="domain" description="C2H2-type" evidence="4">
    <location>
        <begin position="794"/>
        <end position="815"/>
    </location>
</feature>
<dbReference type="InterPro" id="IPR013087">
    <property type="entry name" value="Znf_C2H2_type"/>
</dbReference>
<dbReference type="InterPro" id="IPR012337">
    <property type="entry name" value="RNaseH-like_sf"/>
</dbReference>
<dbReference type="Gene3D" id="3.30.420.10">
    <property type="entry name" value="Ribonuclease H-like superfamily/Ribonuclease H"/>
    <property type="match status" value="3"/>
</dbReference>
<proteinExistence type="predicted"/>
<evidence type="ECO:0000259" key="4">
    <source>
        <dbReference type="PROSITE" id="PS00028"/>
    </source>
</evidence>
<gene>
    <name evidence="5" type="ORF">M9Y10_028916</name>
</gene>
<dbReference type="InterPro" id="IPR051132">
    <property type="entry name" value="3-5_Exonuclease_domain"/>
</dbReference>
<feature type="compositionally biased region" description="Acidic residues" evidence="3">
    <location>
        <begin position="868"/>
        <end position="892"/>
    </location>
</feature>
<dbReference type="PANTHER" id="PTHR13620:SF104">
    <property type="entry name" value="EXONUCLEASE 3'-5' DOMAIN-CONTAINING PROTEIN 2"/>
    <property type="match status" value="1"/>
</dbReference>
<evidence type="ECO:0000256" key="2">
    <source>
        <dbReference type="ARBA" id="ARBA00022801"/>
    </source>
</evidence>
<keyword evidence="1" id="KW-0540">Nuclease</keyword>